<comment type="caution">
    <text evidence="3">The sequence shown here is derived from an EMBL/GenBank/DDBJ whole genome shotgun (WGS) entry which is preliminary data.</text>
</comment>
<dbReference type="SMART" id="SM01045">
    <property type="entry name" value="BURP"/>
    <property type="match status" value="1"/>
</dbReference>
<dbReference type="Pfam" id="PF14111">
    <property type="entry name" value="DUF4283"/>
    <property type="match status" value="1"/>
</dbReference>
<dbReference type="InterPro" id="IPR044816">
    <property type="entry name" value="BURP"/>
</dbReference>
<evidence type="ECO:0000259" key="2">
    <source>
        <dbReference type="PROSITE" id="PS51277"/>
    </source>
</evidence>
<dbReference type="EMBL" id="WJXA01000005">
    <property type="protein sequence ID" value="KAF7143976.1"/>
    <property type="molecule type" value="Genomic_DNA"/>
</dbReference>
<dbReference type="PANTHER" id="PTHR31236:SF41">
    <property type="entry name" value="BURP DOMAIN PROTEIN USPL1"/>
    <property type="match status" value="1"/>
</dbReference>
<feature type="region of interest" description="Disordered" evidence="1">
    <location>
        <begin position="466"/>
        <end position="505"/>
    </location>
</feature>
<protein>
    <recommendedName>
        <fullName evidence="2">BURP domain-containing protein</fullName>
    </recommendedName>
</protein>
<keyword evidence="4" id="KW-1185">Reference proteome</keyword>
<name>A0A834H391_RHOSS</name>
<dbReference type="Gene3D" id="3.60.10.10">
    <property type="entry name" value="Endonuclease/exonuclease/phosphatase"/>
    <property type="match status" value="1"/>
</dbReference>
<reference evidence="3" key="1">
    <citation type="submission" date="2019-11" db="EMBL/GenBank/DDBJ databases">
        <authorList>
            <person name="Liu Y."/>
            <person name="Hou J."/>
            <person name="Li T.-Q."/>
            <person name="Guan C.-H."/>
            <person name="Wu X."/>
            <person name="Wu H.-Z."/>
            <person name="Ling F."/>
            <person name="Zhang R."/>
            <person name="Shi X.-G."/>
            <person name="Ren J.-P."/>
            <person name="Chen E.-F."/>
            <person name="Sun J.-M."/>
        </authorList>
    </citation>
    <scope>NUCLEOTIDE SEQUENCE</scope>
    <source>
        <strain evidence="3">Adult_tree_wgs_1</strain>
        <tissue evidence="3">Leaves</tissue>
    </source>
</reference>
<feature type="domain" description="BURP" evidence="2">
    <location>
        <begin position="1284"/>
        <end position="1501"/>
    </location>
</feature>
<dbReference type="InterPro" id="IPR036691">
    <property type="entry name" value="Endo/exonu/phosph_ase_sf"/>
</dbReference>
<evidence type="ECO:0000256" key="1">
    <source>
        <dbReference type="SAM" id="MobiDB-lite"/>
    </source>
</evidence>
<evidence type="ECO:0000313" key="3">
    <source>
        <dbReference type="EMBL" id="KAF7143976.1"/>
    </source>
</evidence>
<evidence type="ECO:0000313" key="4">
    <source>
        <dbReference type="Proteomes" id="UP000626092"/>
    </source>
</evidence>
<accession>A0A834H391</accession>
<dbReference type="PROSITE" id="PS51277">
    <property type="entry name" value="BURP"/>
    <property type="match status" value="1"/>
</dbReference>
<dbReference type="PANTHER" id="PTHR31236">
    <property type="entry name" value="BURP DOMAIN PROTEIN USPL1-LIKE"/>
    <property type="match status" value="1"/>
</dbReference>
<dbReference type="Pfam" id="PF03181">
    <property type="entry name" value="BURP"/>
    <property type="match status" value="1"/>
</dbReference>
<dbReference type="InterPro" id="IPR004873">
    <property type="entry name" value="BURP_dom"/>
</dbReference>
<feature type="compositionally biased region" description="Pro residues" evidence="1">
    <location>
        <begin position="286"/>
        <end position="306"/>
    </location>
</feature>
<feature type="region of interest" description="Disordered" evidence="1">
    <location>
        <begin position="275"/>
        <end position="310"/>
    </location>
</feature>
<proteinExistence type="predicted"/>
<dbReference type="InterPro" id="IPR025558">
    <property type="entry name" value="DUF4283"/>
</dbReference>
<dbReference type="SUPFAM" id="SSF56219">
    <property type="entry name" value="DNase I-like"/>
    <property type="match status" value="1"/>
</dbReference>
<dbReference type="OrthoDB" id="1697322at2759"/>
<feature type="compositionally biased region" description="Basic and acidic residues" evidence="1">
    <location>
        <begin position="275"/>
        <end position="284"/>
    </location>
</feature>
<sequence length="1509" mass="170608">MACLSVDSSNTDDPDFIDQRGWLFPTDPVISSQLRNLWEKTLLGRFIDDRYFSEATIQQVVNSFWHTKGPVFVEKRSGVFCFHFDDLYDLECILAEQPCNVHGAVLVLQPWAPNTVLPQLQFPAMDVWVQAHNIPIECYYSDLANLLGSAAGHLLQVDWSDVRTRSLDFFRFKVRIHTDEPLIPGAFIELLEGDYHWIPFRYERIFRRYNESPFSSTFPLILENNKPMFSPSLRALRNTDCNRTSRIWVLYEEEVQDMEIDQNLVFTVDISDNHSSDEVFHTPEGDPSPLPVPNLQPVGEPVPPPKQGSSSWWQSAISLFSPPCPSLINPPQPTNVNNTNTPPQSTPNLFDHQLICGQTSTLHATTSNPSPPLAVTPTIPLTEGTPTTPTQPSLPFVTHTFTHAPLINESHVDLPPINIPPKISEVFRCSAPDFFGDDSLTNFDSHSLKSAQENTDLSLSNAIKQQTSLSKKRSSSSSSDADSSRGGKRSKLVQLNQREQPPGSSGGLWVGWKSFLSLSCIASSPNYIFTSIIDKLGLSWFCGFIYGHPVLELRDNVWSSLSDLISSYPGPLFLCGDFNQVLSPRDKWGKNNLLTPGSSSFHSFLSSIGLLEIKNVGPWFTWTNNREGDACTFERLDRGWCNMSWLDMFPRAFMTNLGISRSDHAPISFVTSPPSHFFPFPSRFEAWWLKNPVARQIISFTWNMHIPGSPLFRIVSFNKIMIKVLKLWAKERIDSLPLKIKKIQSQLCNVQENLSPSNVPLEKSLRIELDSLLEQEEIFWAQRAKQHWLVLAKDQGLIDGIKASRLGPSITHLLFADDSFLFLKMTDCGISTIQSILHSYCQLSGQQVNFQKSSIFISPNCPPSLYSSISSSLYIPFSPSFGKYLGVNLDLTSKRKEIFQDIITRIDDKCQGWVSLLLNKAGRLSLLKYIITSMLVFHMSSLKFPVYVTKKISSILSNFFWSGASNKKSYHWKKWDSLCLSKSNGGLGVKDLQLFNQALLAKQSWRILDQPTCLFSSFFLSKYCHSTPFLESKAPSSCSWTWKSILYGKDALIKGIRWQVGNGDKISIWSDFWLPSHIPFALKEYLSDNVPLSSFLSLRNATVDKLLLPEKKEWNGQLVSSLFPPDIASLILSIPLSQFGFEDRFIWGFTKNGDFSVNSAYSLLLAIKSHHKHSNSPHLIWEFSSLQLQITLFHSGSRDRDRDLIGRRVCLEKRKKYGFFVCFLELFPRLRFAGFTGFLESNTLLISLQYAPTHSWNFQSMPKQVLHVHGERPSSPMDPSPNVFFTMNDLKQGKRIPIYFSSKDLSTSPRLLPREESNSIPFSLSQLPELLDFFSFPKQSPQAEAMEYTLSQCESDPLAGETKFCADSLESMLDSARGFFGAETEFHVLTTRYLSEHSALLQNYTVLEVPRAVETPKMVACHSMPYPYAVFYCHGQEGGRKLFELSLGGDNGERVEAVGVCHADTSRWDPDHAAFRVLKTRPGESPVCHFFPADNVIWVASPTVIKLVV</sequence>
<organism evidence="3 4">
    <name type="scientific">Rhododendron simsii</name>
    <name type="common">Sims's rhododendron</name>
    <dbReference type="NCBI Taxonomy" id="118357"/>
    <lineage>
        <taxon>Eukaryota</taxon>
        <taxon>Viridiplantae</taxon>
        <taxon>Streptophyta</taxon>
        <taxon>Embryophyta</taxon>
        <taxon>Tracheophyta</taxon>
        <taxon>Spermatophyta</taxon>
        <taxon>Magnoliopsida</taxon>
        <taxon>eudicotyledons</taxon>
        <taxon>Gunneridae</taxon>
        <taxon>Pentapetalae</taxon>
        <taxon>asterids</taxon>
        <taxon>Ericales</taxon>
        <taxon>Ericaceae</taxon>
        <taxon>Ericoideae</taxon>
        <taxon>Rhodoreae</taxon>
        <taxon>Rhododendron</taxon>
    </lineage>
</organism>
<gene>
    <name evidence="3" type="ORF">RHSIM_Rhsim05G0074900</name>
</gene>
<feature type="compositionally biased region" description="Polar residues" evidence="1">
    <location>
        <begin position="493"/>
        <end position="503"/>
    </location>
</feature>
<dbReference type="Proteomes" id="UP000626092">
    <property type="component" value="Unassembled WGS sequence"/>
</dbReference>